<sequence>MSGLSLKSRIKYLKSSLTQIPETLCEAAQAVALDDGESLADVDWMKQHNFELFASQLTKREDDQERQNSLSGQKISKKAMWNTVKDLFLELTIMYHRVCLKLSAPKSVKDRASAGKNKSAVLKEETDGNIKDLDELRSHQLCPESSERREKIYSENTQVNENDVKPSKLPPPPVLLFRSATCMEFKPAPFNPESGEKVAYYSIYARSATGPNVKARLSDSNFLGTDDRIPASLYGLKVCNLQPNERYLFAVAAYTDKGKLIGDGIGASTRPLLASQPLSILMCWASISQTAYQVGCYDLAKQACGVLWDYFVTKPKTPESETYITERKQNFKLTLSRLNQVAAQTSSPILLRHFLTSIFIQTEIAIREGQLYCDVVCDRGALSHNQVRRLKL</sequence>
<dbReference type="STRING" id="6526.A0A2C9KGG1"/>
<dbReference type="KEGG" id="bgt:106073516"/>
<dbReference type="VEuPathDB" id="VectorBase:BGLAX_046438"/>
<name>A0A2C9KGG1_BIOGL</name>
<dbReference type="EnsemblMetazoa" id="BGLB019336-RA">
    <property type="protein sequence ID" value="BGLB019336-PA"/>
    <property type="gene ID" value="BGLB019336"/>
</dbReference>
<dbReference type="PANTHER" id="PTHR33487:SF1">
    <property type="entry name" value="CILIA- AND FLAGELLA-ASSOCIATED PROTEIN 54"/>
    <property type="match status" value="1"/>
</dbReference>
<reference evidence="1" key="1">
    <citation type="submission" date="2020-05" db="UniProtKB">
        <authorList>
            <consortium name="EnsemblMetazoa"/>
        </authorList>
    </citation>
    <scope>IDENTIFICATION</scope>
    <source>
        <strain evidence="1">BB02</strain>
    </source>
</reference>
<dbReference type="AlphaFoldDB" id="A0A2C9KGG1"/>
<evidence type="ECO:0000313" key="2">
    <source>
        <dbReference type="Proteomes" id="UP000076420"/>
    </source>
</evidence>
<dbReference type="VEuPathDB" id="VectorBase:BGLB019336"/>
<gene>
    <name evidence="1" type="primary">106073516</name>
</gene>
<accession>A0A2C9KGG1</accession>
<dbReference type="GO" id="GO:0060271">
    <property type="term" value="P:cilium assembly"/>
    <property type="evidence" value="ECO:0007669"/>
    <property type="project" value="TreeGrafter"/>
</dbReference>
<dbReference type="PANTHER" id="PTHR33487">
    <property type="entry name" value="CILIA- AND FLAGELLA-ASSOCIATED PROTEIN 54"/>
    <property type="match status" value="1"/>
</dbReference>
<protein>
    <submittedName>
        <fullName evidence="1">Uncharacterized protein</fullName>
    </submittedName>
</protein>
<evidence type="ECO:0000313" key="1">
    <source>
        <dbReference type="EnsemblMetazoa" id="BGLB019336-PA"/>
    </source>
</evidence>
<proteinExistence type="predicted"/>
<organism evidence="1 2">
    <name type="scientific">Biomphalaria glabrata</name>
    <name type="common">Bloodfluke planorb</name>
    <name type="synonym">Freshwater snail</name>
    <dbReference type="NCBI Taxonomy" id="6526"/>
    <lineage>
        <taxon>Eukaryota</taxon>
        <taxon>Metazoa</taxon>
        <taxon>Spiralia</taxon>
        <taxon>Lophotrochozoa</taxon>
        <taxon>Mollusca</taxon>
        <taxon>Gastropoda</taxon>
        <taxon>Heterobranchia</taxon>
        <taxon>Euthyneura</taxon>
        <taxon>Panpulmonata</taxon>
        <taxon>Hygrophila</taxon>
        <taxon>Lymnaeoidea</taxon>
        <taxon>Planorbidae</taxon>
        <taxon>Biomphalaria</taxon>
    </lineage>
</organism>
<dbReference type="Proteomes" id="UP000076420">
    <property type="component" value="Unassembled WGS sequence"/>
</dbReference>